<dbReference type="Pfam" id="PF13385">
    <property type="entry name" value="Laminin_G_3"/>
    <property type="match status" value="1"/>
</dbReference>
<dbReference type="EMBL" id="MN740471">
    <property type="protein sequence ID" value="QHU28325.1"/>
    <property type="molecule type" value="Genomic_DNA"/>
</dbReference>
<evidence type="ECO:0000313" key="2">
    <source>
        <dbReference type="EMBL" id="QHU28325.1"/>
    </source>
</evidence>
<name>A0A6C0LE66_9ZZZZ</name>
<evidence type="ECO:0008006" key="3">
    <source>
        <dbReference type="Google" id="ProtNLM"/>
    </source>
</evidence>
<protein>
    <recommendedName>
        <fullName evidence="3">Lectin/glucanase superfamily protein</fullName>
    </recommendedName>
</protein>
<feature type="transmembrane region" description="Helical" evidence="1">
    <location>
        <begin position="22"/>
        <end position="42"/>
    </location>
</feature>
<dbReference type="InterPro" id="IPR013320">
    <property type="entry name" value="ConA-like_dom_sf"/>
</dbReference>
<dbReference type="AlphaFoldDB" id="A0A6C0LE66"/>
<dbReference type="SUPFAM" id="SSF49899">
    <property type="entry name" value="Concanavalin A-like lectins/glucanases"/>
    <property type="match status" value="1"/>
</dbReference>
<sequence length="275" mass="30807">MYNDQEYGNNNGISNFMNSDSLVAKIIFLLIVIFVFVILLRLSISIMSWSFTALRSPLLIDGMVNAKQMLIIPQDPDSKDANTILRSVNQAGGIEFTWSVWIMIDDLQYMAGKYKHIFHKGNDAIAENGLNFPNNGPGLYIAPDTNALVVIMNTFNVINEEIVISDIPLNKWINVIIRCKDTTLDVYINGIITKSVKLMGVPKQNYGDVYIAMDNGFSGYISNLAYYNYSASMTTIREIMQNGPNTKVVSGGAGDPKNKSTLDYLSLRWYFYGSQ</sequence>
<evidence type="ECO:0000256" key="1">
    <source>
        <dbReference type="SAM" id="Phobius"/>
    </source>
</evidence>
<organism evidence="2">
    <name type="scientific">viral metagenome</name>
    <dbReference type="NCBI Taxonomy" id="1070528"/>
    <lineage>
        <taxon>unclassified sequences</taxon>
        <taxon>metagenomes</taxon>
        <taxon>organismal metagenomes</taxon>
    </lineage>
</organism>
<dbReference type="PANTHER" id="PTHR42535:SF2">
    <property type="entry name" value="CHROMOSOME UNDETERMINED SCAFFOLD_146, WHOLE GENOME SHOTGUN SEQUENCE"/>
    <property type="match status" value="1"/>
</dbReference>
<proteinExistence type="predicted"/>
<keyword evidence="1" id="KW-1133">Transmembrane helix</keyword>
<keyword evidence="1" id="KW-0812">Transmembrane</keyword>
<dbReference type="Gene3D" id="2.60.120.200">
    <property type="match status" value="1"/>
</dbReference>
<dbReference type="PANTHER" id="PTHR42535">
    <property type="entry name" value="OOKINETE PROTEIN, PUTATIVE-RELATED"/>
    <property type="match status" value="1"/>
</dbReference>
<accession>A0A6C0LE66</accession>
<reference evidence="2" key="1">
    <citation type="journal article" date="2020" name="Nature">
        <title>Giant virus diversity and host interactions through global metagenomics.</title>
        <authorList>
            <person name="Schulz F."/>
            <person name="Roux S."/>
            <person name="Paez-Espino D."/>
            <person name="Jungbluth S."/>
            <person name="Walsh D.A."/>
            <person name="Denef V.J."/>
            <person name="McMahon K.D."/>
            <person name="Konstantinidis K.T."/>
            <person name="Eloe-Fadrosh E.A."/>
            <person name="Kyrpides N.C."/>
            <person name="Woyke T."/>
        </authorList>
    </citation>
    <scope>NUCLEOTIDE SEQUENCE</scope>
    <source>
        <strain evidence="2">GVMAG-M-3300027770-73</strain>
    </source>
</reference>
<keyword evidence="1" id="KW-0472">Membrane</keyword>